<evidence type="ECO:0000259" key="1">
    <source>
        <dbReference type="PROSITE" id="PS50994"/>
    </source>
</evidence>
<dbReference type="Pfam" id="PF00665">
    <property type="entry name" value="rve"/>
    <property type="match status" value="1"/>
</dbReference>
<dbReference type="PROSITE" id="PS50994">
    <property type="entry name" value="INTEGRASE"/>
    <property type="match status" value="1"/>
</dbReference>
<dbReference type="Gene3D" id="3.30.420.10">
    <property type="entry name" value="Ribonuclease H-like superfamily/Ribonuclease H"/>
    <property type="match status" value="1"/>
</dbReference>
<accession>A0A852TNG9</accession>
<dbReference type="AlphaFoldDB" id="A0A852TNG9"/>
<evidence type="ECO:0000313" key="2">
    <source>
        <dbReference type="EMBL" id="NYE45488.1"/>
    </source>
</evidence>
<proteinExistence type="predicted"/>
<dbReference type="EMBL" id="JACCCC010000001">
    <property type="protein sequence ID" value="NYE45488.1"/>
    <property type="molecule type" value="Genomic_DNA"/>
</dbReference>
<dbReference type="InterPro" id="IPR012337">
    <property type="entry name" value="RNaseH-like_sf"/>
</dbReference>
<dbReference type="GO" id="GO:0015074">
    <property type="term" value="P:DNA integration"/>
    <property type="evidence" value="ECO:0007669"/>
    <property type="project" value="InterPro"/>
</dbReference>
<keyword evidence="3" id="KW-1185">Reference proteome</keyword>
<dbReference type="GO" id="GO:0003676">
    <property type="term" value="F:nucleic acid binding"/>
    <property type="evidence" value="ECO:0007669"/>
    <property type="project" value="InterPro"/>
</dbReference>
<sequence>MDGGRFLYLATVIDLYSRRLAGWSIADHMRTSLVSDALEAAARERGSLRGAVFHSDHGAQYTSAAFAAGSVKLMV</sequence>
<evidence type="ECO:0000313" key="3">
    <source>
        <dbReference type="Proteomes" id="UP000589036"/>
    </source>
</evidence>
<reference evidence="2 3" key="1">
    <citation type="submission" date="2020-07" db="EMBL/GenBank/DDBJ databases">
        <title>Sequencing the genomes of 1000 actinobacteria strains.</title>
        <authorList>
            <person name="Klenk H.-P."/>
        </authorList>
    </citation>
    <scope>NUCLEOTIDE SEQUENCE [LARGE SCALE GENOMIC DNA]</scope>
    <source>
        <strain evidence="2 3">CXB654</strain>
    </source>
</reference>
<gene>
    <name evidence="2" type="ORF">HDA32_000608</name>
</gene>
<dbReference type="InterPro" id="IPR050900">
    <property type="entry name" value="Transposase_IS3/IS150/IS904"/>
</dbReference>
<organism evidence="2 3">
    <name type="scientific">Spinactinospora alkalitolerans</name>
    <dbReference type="NCBI Taxonomy" id="687207"/>
    <lineage>
        <taxon>Bacteria</taxon>
        <taxon>Bacillati</taxon>
        <taxon>Actinomycetota</taxon>
        <taxon>Actinomycetes</taxon>
        <taxon>Streptosporangiales</taxon>
        <taxon>Nocardiopsidaceae</taxon>
        <taxon>Spinactinospora</taxon>
    </lineage>
</organism>
<name>A0A852TNG9_9ACTN</name>
<dbReference type="InterPro" id="IPR036397">
    <property type="entry name" value="RNaseH_sf"/>
</dbReference>
<dbReference type="PANTHER" id="PTHR46889">
    <property type="entry name" value="TRANSPOSASE INSF FOR INSERTION SEQUENCE IS3B-RELATED"/>
    <property type="match status" value="1"/>
</dbReference>
<dbReference type="Proteomes" id="UP000589036">
    <property type="component" value="Unassembled WGS sequence"/>
</dbReference>
<dbReference type="PANTHER" id="PTHR46889:SF4">
    <property type="entry name" value="TRANSPOSASE INSO FOR INSERTION SEQUENCE ELEMENT IS911B-RELATED"/>
    <property type="match status" value="1"/>
</dbReference>
<feature type="domain" description="Integrase catalytic" evidence="1">
    <location>
        <begin position="1"/>
        <end position="75"/>
    </location>
</feature>
<dbReference type="SUPFAM" id="SSF53098">
    <property type="entry name" value="Ribonuclease H-like"/>
    <property type="match status" value="1"/>
</dbReference>
<dbReference type="InterPro" id="IPR001584">
    <property type="entry name" value="Integrase_cat-core"/>
</dbReference>
<protein>
    <submittedName>
        <fullName evidence="2">Transposase InsO family protein</fullName>
    </submittedName>
</protein>
<comment type="caution">
    <text evidence="2">The sequence shown here is derived from an EMBL/GenBank/DDBJ whole genome shotgun (WGS) entry which is preliminary data.</text>
</comment>